<dbReference type="CDD" id="cd07648">
    <property type="entry name" value="F-BAR_FCHO"/>
    <property type="match status" value="1"/>
</dbReference>
<evidence type="ECO:0000313" key="11">
    <source>
        <dbReference type="EMBL" id="KAK3793160.1"/>
    </source>
</evidence>
<feature type="compositionally biased region" description="Polar residues" evidence="8">
    <location>
        <begin position="606"/>
        <end position="623"/>
    </location>
</feature>
<evidence type="ECO:0000259" key="9">
    <source>
        <dbReference type="PROSITE" id="PS51072"/>
    </source>
</evidence>
<evidence type="ECO:0008006" key="13">
    <source>
        <dbReference type="Google" id="ProtNLM"/>
    </source>
</evidence>
<evidence type="ECO:0000256" key="5">
    <source>
        <dbReference type="ARBA" id="ARBA00023176"/>
    </source>
</evidence>
<dbReference type="InterPro" id="IPR027267">
    <property type="entry name" value="AH/BAR_dom_sf"/>
</dbReference>
<evidence type="ECO:0000256" key="7">
    <source>
        <dbReference type="SAM" id="Coils"/>
    </source>
</evidence>
<evidence type="ECO:0000256" key="2">
    <source>
        <dbReference type="ARBA" id="ARBA00011064"/>
    </source>
</evidence>
<feature type="compositionally biased region" description="Basic and acidic residues" evidence="8">
    <location>
        <begin position="459"/>
        <end position="470"/>
    </location>
</feature>
<feature type="compositionally biased region" description="Basic and acidic residues" evidence="8">
    <location>
        <begin position="293"/>
        <end position="310"/>
    </location>
</feature>
<dbReference type="Pfam" id="PF10291">
    <property type="entry name" value="muHD"/>
    <property type="match status" value="1"/>
</dbReference>
<comment type="subcellular location">
    <subcellularLocation>
        <location evidence="1">Membrane</location>
        <location evidence="1">Clathrin-coated pit</location>
        <topology evidence="1">Peripheral membrane protein</topology>
        <orientation evidence="1">Cytoplasmic side</orientation>
    </subcellularLocation>
</comment>
<dbReference type="GO" id="GO:0005905">
    <property type="term" value="C:clathrin-coated pit"/>
    <property type="evidence" value="ECO:0007669"/>
    <property type="project" value="UniProtKB-SubCell"/>
</dbReference>
<evidence type="ECO:0000256" key="4">
    <source>
        <dbReference type="ARBA" id="ARBA00023054"/>
    </source>
</evidence>
<dbReference type="GO" id="GO:0048268">
    <property type="term" value="P:clathrin coat assembly"/>
    <property type="evidence" value="ECO:0007669"/>
    <property type="project" value="TreeGrafter"/>
</dbReference>
<dbReference type="SUPFAM" id="SSF103657">
    <property type="entry name" value="BAR/IMD domain-like"/>
    <property type="match status" value="1"/>
</dbReference>
<reference evidence="11" key="1">
    <citation type="journal article" date="2023" name="G3 (Bethesda)">
        <title>A reference genome for the long-term kleptoplast-retaining sea slug Elysia crispata morphotype clarki.</title>
        <authorList>
            <person name="Eastman K.E."/>
            <person name="Pendleton A.L."/>
            <person name="Shaikh M.A."/>
            <person name="Suttiyut T."/>
            <person name="Ogas R."/>
            <person name="Tomko P."/>
            <person name="Gavelis G."/>
            <person name="Widhalm J.R."/>
            <person name="Wisecaver J.H."/>
        </authorList>
    </citation>
    <scope>NUCLEOTIDE SEQUENCE</scope>
    <source>
        <strain evidence="11">ECLA1</strain>
    </source>
</reference>
<feature type="region of interest" description="Disordered" evidence="8">
    <location>
        <begin position="503"/>
        <end position="630"/>
    </location>
</feature>
<name>A0AAE1ASD2_9GAST</name>
<evidence type="ECO:0000256" key="3">
    <source>
        <dbReference type="ARBA" id="ARBA00022583"/>
    </source>
</evidence>
<dbReference type="Proteomes" id="UP001283361">
    <property type="component" value="Unassembled WGS sequence"/>
</dbReference>
<feature type="compositionally biased region" description="Acidic residues" evidence="8">
    <location>
        <begin position="363"/>
        <end position="377"/>
    </location>
</feature>
<dbReference type="InterPro" id="IPR031160">
    <property type="entry name" value="F_BAR_dom"/>
</dbReference>
<keyword evidence="5" id="KW-0472">Membrane</keyword>
<feature type="domain" description="F-BAR" evidence="10">
    <location>
        <begin position="4"/>
        <end position="250"/>
    </location>
</feature>
<organism evidence="11 12">
    <name type="scientific">Elysia crispata</name>
    <name type="common">lettuce slug</name>
    <dbReference type="NCBI Taxonomy" id="231223"/>
    <lineage>
        <taxon>Eukaryota</taxon>
        <taxon>Metazoa</taxon>
        <taxon>Spiralia</taxon>
        <taxon>Lophotrochozoa</taxon>
        <taxon>Mollusca</taxon>
        <taxon>Gastropoda</taxon>
        <taxon>Heterobranchia</taxon>
        <taxon>Euthyneura</taxon>
        <taxon>Panpulmonata</taxon>
        <taxon>Sacoglossa</taxon>
        <taxon>Placobranchoidea</taxon>
        <taxon>Plakobranchidae</taxon>
        <taxon>Elysia</taxon>
    </lineage>
</organism>
<sequence length="915" mass="101060">MTSPSFAENFWGPKNNGYFALYHNMKHGQTSTKELIDFLRESCTVEEGYSKLLAKLAKLAVNTPQVGTFGPFWGLLKSLIEKLSTLQMQLVHTWSDLIKDMVRYSEEQHKRHKQMKESEQGTLDAVQAIQQTTTALHKAKEIYHTRCHELERLKRDSASAKDIEKAEVKYKKALDEYKGLVEKFKEVRNDFEEKMIGSSHHYQELEEEHICQMKDFIDTYAKSWENEHALLGQVHREFRQNCDEMTIMKLVSTFVEKKGTGTEKPVVLEFVEPDLSSLQIPMFSNRPMSPEPTENKDKKDKDNLSDKQKPDASGTPSPVLSDQPGPLSRSVKLRVSRTWFLKNKNKKKEKKKKNSKKDKDAESVDAESQDGNVEVDDEGYRLPDNGDKNSWYSSDSDSDSDGDDSKRKIKVEIRPLSPTAGPASGTVEDIKASIEGLRLSPSAARKRSQTPVDKKMKRSQSESDTLDKPSQDLLSIDVASNSAASTPTGVNYNMTLPSPLSMQTEINWNTPNSSSVTSPPPSHTIDLLGQSNGGPPSMTPNNPLSPMSNVPALVKPPSSASAGNAGIMSPTSASGLPPPVTRPPSRNRGIVPPIQSKVNGPAPMSRSDSNGSMGTFNTTSMPYGSSRGPSPLTIGMSDTVPLAVAFTETVHAYFKGHDASKCVVRIIGNVMMSFPAGVVKVFTENPSPALLSFRLKNTSQMDEILANSSILSKDENQSSGDSFTYEFNMSNLVDHLRQQGEQNKAASYFNIDILKYQVKALPGVESTPLPLVVYWKCEDSATDFRLDYRYNPSSMTPSITLKNVNVAVSVDGDVVKMQSIPFGNWDTTIKRATWKLNDISEVSEQESDGCIRAKFDLNGGPSKPSTTAVQFAGEGATLSGADFELAGPGYRISLLKKRFSTGKYYVDPEPTVSYV</sequence>
<dbReference type="PANTHER" id="PTHR23065:SF15">
    <property type="entry name" value="AT02057P"/>
    <property type="match status" value="1"/>
</dbReference>
<dbReference type="InterPro" id="IPR018808">
    <property type="entry name" value="Muniscin_C"/>
</dbReference>
<dbReference type="InterPro" id="IPR001060">
    <property type="entry name" value="FCH_dom"/>
</dbReference>
<evidence type="ECO:0000259" key="10">
    <source>
        <dbReference type="PROSITE" id="PS51741"/>
    </source>
</evidence>
<gene>
    <name evidence="11" type="ORF">RRG08_024991</name>
</gene>
<proteinExistence type="inferred from homology"/>
<dbReference type="PROSITE" id="PS51072">
    <property type="entry name" value="MHD"/>
    <property type="match status" value="1"/>
</dbReference>
<dbReference type="SMART" id="SM00055">
    <property type="entry name" value="FCH"/>
    <property type="match status" value="1"/>
</dbReference>
<dbReference type="GO" id="GO:0072583">
    <property type="term" value="P:clathrin-dependent endocytosis"/>
    <property type="evidence" value="ECO:0007669"/>
    <property type="project" value="TreeGrafter"/>
</dbReference>
<protein>
    <recommendedName>
        <fullName evidence="13">F-BAR domain only protein 2</fullName>
    </recommendedName>
</protein>
<dbReference type="AlphaFoldDB" id="A0AAE1ASD2"/>
<keyword evidence="3" id="KW-0254">Endocytosis</keyword>
<feature type="compositionally biased region" description="Basic residues" evidence="8">
    <location>
        <begin position="343"/>
        <end position="356"/>
    </location>
</feature>
<dbReference type="Pfam" id="PF22699">
    <property type="entry name" value="GMIP-like_FCH"/>
    <property type="match status" value="1"/>
</dbReference>
<evidence type="ECO:0000256" key="1">
    <source>
        <dbReference type="ARBA" id="ARBA00004283"/>
    </source>
</evidence>
<accession>A0AAE1ASD2</accession>
<dbReference type="InterPro" id="IPR054713">
    <property type="entry name" value="GMIP/FCHO2-like_FCH"/>
</dbReference>
<dbReference type="PANTHER" id="PTHR23065">
    <property type="entry name" value="PROLINE-SERINE-THREONINE PHOSPHATASE INTERACTING PROTEIN 1"/>
    <property type="match status" value="1"/>
</dbReference>
<feature type="domain" description="MHD" evidence="9">
    <location>
        <begin position="639"/>
        <end position="907"/>
    </location>
</feature>
<keyword evidence="4 6" id="KW-0175">Coiled coil</keyword>
<feature type="coiled-coil region" evidence="7">
    <location>
        <begin position="163"/>
        <end position="194"/>
    </location>
</feature>
<comment type="similarity">
    <text evidence="2">Belongs to the FCHO family.</text>
</comment>
<keyword evidence="5" id="KW-0168">Coated pit</keyword>
<keyword evidence="12" id="KW-1185">Reference proteome</keyword>
<feature type="compositionally biased region" description="Basic and acidic residues" evidence="8">
    <location>
        <begin position="378"/>
        <end position="387"/>
    </location>
</feature>
<feature type="region of interest" description="Disordered" evidence="8">
    <location>
        <begin position="279"/>
        <end position="473"/>
    </location>
</feature>
<dbReference type="Gene3D" id="1.20.1270.60">
    <property type="entry name" value="Arfaptin homology (AH) domain/BAR domain"/>
    <property type="match status" value="1"/>
</dbReference>
<comment type="caution">
    <text evidence="11">The sequence shown here is derived from an EMBL/GenBank/DDBJ whole genome shotgun (WGS) entry which is preliminary data.</text>
</comment>
<dbReference type="PROSITE" id="PS51741">
    <property type="entry name" value="F_BAR"/>
    <property type="match status" value="1"/>
</dbReference>
<dbReference type="GO" id="GO:0005886">
    <property type="term" value="C:plasma membrane"/>
    <property type="evidence" value="ECO:0007669"/>
    <property type="project" value="TreeGrafter"/>
</dbReference>
<feature type="compositionally biased region" description="Polar residues" evidence="8">
    <location>
        <begin position="529"/>
        <end position="548"/>
    </location>
</feature>
<evidence type="ECO:0000256" key="8">
    <source>
        <dbReference type="SAM" id="MobiDB-lite"/>
    </source>
</evidence>
<evidence type="ECO:0000313" key="12">
    <source>
        <dbReference type="Proteomes" id="UP001283361"/>
    </source>
</evidence>
<dbReference type="EMBL" id="JAWDGP010001278">
    <property type="protein sequence ID" value="KAK3793160.1"/>
    <property type="molecule type" value="Genomic_DNA"/>
</dbReference>
<dbReference type="GO" id="GO:0030136">
    <property type="term" value="C:clathrin-coated vesicle"/>
    <property type="evidence" value="ECO:0007669"/>
    <property type="project" value="TreeGrafter"/>
</dbReference>
<dbReference type="InterPro" id="IPR028565">
    <property type="entry name" value="MHD"/>
</dbReference>
<feature type="compositionally biased region" description="Basic and acidic residues" evidence="8">
    <location>
        <begin position="403"/>
        <end position="413"/>
    </location>
</feature>
<evidence type="ECO:0000256" key="6">
    <source>
        <dbReference type="PROSITE-ProRule" id="PRU01077"/>
    </source>
</evidence>